<evidence type="ECO:0000256" key="6">
    <source>
        <dbReference type="ARBA" id="ARBA00022695"/>
    </source>
</evidence>
<accession>A0A1C6H9G7</accession>
<evidence type="ECO:0000256" key="7">
    <source>
        <dbReference type="ARBA" id="ARBA00023163"/>
    </source>
</evidence>
<evidence type="ECO:0000256" key="10">
    <source>
        <dbReference type="HAMAP-Rule" id="MF_00366"/>
    </source>
</evidence>
<comment type="function">
    <text evidence="10">Promotes RNA polymerase assembly. Latches the N- and C-terminal regions of the beta' subunit thereby facilitating its interaction with the beta and alpha subunits.</text>
</comment>
<evidence type="ECO:0000256" key="4">
    <source>
        <dbReference type="ARBA" id="ARBA00022478"/>
    </source>
</evidence>
<dbReference type="GO" id="GO:0003677">
    <property type="term" value="F:DNA binding"/>
    <property type="evidence" value="ECO:0007669"/>
    <property type="project" value="UniProtKB-UniRule"/>
</dbReference>
<evidence type="ECO:0000256" key="9">
    <source>
        <dbReference type="ARBA" id="ARBA00048552"/>
    </source>
</evidence>
<evidence type="ECO:0000256" key="5">
    <source>
        <dbReference type="ARBA" id="ARBA00022679"/>
    </source>
</evidence>
<evidence type="ECO:0000256" key="3">
    <source>
        <dbReference type="ARBA" id="ARBA00013725"/>
    </source>
</evidence>
<dbReference type="EMBL" id="FMHG01000001">
    <property type="protein sequence ID" value="SCJ54047.1"/>
    <property type="molecule type" value="Genomic_DNA"/>
</dbReference>
<organism evidence="11">
    <name type="scientific">uncultured Anaerotruncus sp</name>
    <dbReference type="NCBI Taxonomy" id="905011"/>
    <lineage>
        <taxon>Bacteria</taxon>
        <taxon>Bacillati</taxon>
        <taxon>Bacillota</taxon>
        <taxon>Clostridia</taxon>
        <taxon>Eubacteriales</taxon>
        <taxon>Oscillospiraceae</taxon>
        <taxon>Anaerotruncus</taxon>
        <taxon>environmental samples</taxon>
    </lineage>
</organism>
<dbReference type="GO" id="GO:0006351">
    <property type="term" value="P:DNA-templated transcription"/>
    <property type="evidence" value="ECO:0007669"/>
    <property type="project" value="UniProtKB-UniRule"/>
</dbReference>
<keyword evidence="7 10" id="KW-0804">Transcription</keyword>
<dbReference type="GO" id="GO:0000428">
    <property type="term" value="C:DNA-directed RNA polymerase complex"/>
    <property type="evidence" value="ECO:0007669"/>
    <property type="project" value="UniProtKB-KW"/>
</dbReference>
<dbReference type="GO" id="GO:0003899">
    <property type="term" value="F:DNA-directed RNA polymerase activity"/>
    <property type="evidence" value="ECO:0007669"/>
    <property type="project" value="UniProtKB-UniRule"/>
</dbReference>
<dbReference type="InterPro" id="IPR003716">
    <property type="entry name" value="DNA-dir_RNA_pol_omega"/>
</dbReference>
<dbReference type="InterPro" id="IPR036161">
    <property type="entry name" value="RPB6/omega-like_sf"/>
</dbReference>
<evidence type="ECO:0000256" key="8">
    <source>
        <dbReference type="ARBA" id="ARBA00029924"/>
    </source>
</evidence>
<keyword evidence="4 10" id="KW-0240">DNA-directed RNA polymerase</keyword>
<dbReference type="SMART" id="SM01409">
    <property type="entry name" value="RNA_pol_Rpb6"/>
    <property type="match status" value="1"/>
</dbReference>
<evidence type="ECO:0000313" key="11">
    <source>
        <dbReference type="EMBL" id="SCJ54047.1"/>
    </source>
</evidence>
<reference evidence="11" key="1">
    <citation type="submission" date="2015-09" db="EMBL/GenBank/DDBJ databases">
        <authorList>
            <consortium name="Pathogen Informatics"/>
        </authorList>
    </citation>
    <scope>NUCLEOTIDE SEQUENCE</scope>
    <source>
        <strain evidence="11">2789STDY5834896</strain>
    </source>
</reference>
<name>A0A1C6H9G7_9FIRM</name>
<dbReference type="Pfam" id="PF01192">
    <property type="entry name" value="RNA_pol_Rpb6"/>
    <property type="match status" value="1"/>
</dbReference>
<dbReference type="Gene3D" id="3.90.940.10">
    <property type="match status" value="1"/>
</dbReference>
<comment type="catalytic activity">
    <reaction evidence="9 10">
        <text>RNA(n) + a ribonucleoside 5'-triphosphate = RNA(n+1) + diphosphate</text>
        <dbReference type="Rhea" id="RHEA:21248"/>
        <dbReference type="Rhea" id="RHEA-COMP:14527"/>
        <dbReference type="Rhea" id="RHEA-COMP:17342"/>
        <dbReference type="ChEBI" id="CHEBI:33019"/>
        <dbReference type="ChEBI" id="CHEBI:61557"/>
        <dbReference type="ChEBI" id="CHEBI:140395"/>
        <dbReference type="EC" id="2.7.7.6"/>
    </reaction>
</comment>
<protein>
    <recommendedName>
        <fullName evidence="3 10">DNA-directed RNA polymerase subunit omega</fullName>
        <shortName evidence="10">RNAP omega subunit</shortName>
        <ecNumber evidence="2 10">2.7.7.6</ecNumber>
    </recommendedName>
    <alternativeName>
        <fullName evidence="10">RNA polymerase omega subunit</fullName>
    </alternativeName>
    <alternativeName>
        <fullName evidence="8 10">Transcriptase subunit omega</fullName>
    </alternativeName>
</protein>
<keyword evidence="5 10" id="KW-0808">Transferase</keyword>
<dbReference type="HAMAP" id="MF_00366">
    <property type="entry name" value="RNApol_bact_RpoZ"/>
    <property type="match status" value="1"/>
</dbReference>
<dbReference type="InterPro" id="IPR006110">
    <property type="entry name" value="Pol_omega/Rpo6/RPB6"/>
</dbReference>
<gene>
    <name evidence="10 11" type="primary">rpoZ</name>
    <name evidence="11" type="ORF">SAMEA3545359_00739</name>
</gene>
<dbReference type="EC" id="2.7.7.6" evidence="2 10"/>
<comment type="subunit">
    <text evidence="10">The RNAP catalytic core consists of 2 alpha, 1 beta, 1 beta' and 1 omega subunit. When a sigma factor is associated with the core the holoenzyme is formed, which can initiate transcription.</text>
</comment>
<dbReference type="NCBIfam" id="TIGR00690">
    <property type="entry name" value="rpoZ"/>
    <property type="match status" value="1"/>
</dbReference>
<keyword evidence="6 10" id="KW-0548">Nucleotidyltransferase</keyword>
<comment type="similarity">
    <text evidence="1 10">Belongs to the RNA polymerase subunit omega family.</text>
</comment>
<dbReference type="SUPFAM" id="SSF63562">
    <property type="entry name" value="RPB6/omega subunit-like"/>
    <property type="match status" value="1"/>
</dbReference>
<evidence type="ECO:0000256" key="1">
    <source>
        <dbReference type="ARBA" id="ARBA00006711"/>
    </source>
</evidence>
<evidence type="ECO:0000256" key="2">
    <source>
        <dbReference type="ARBA" id="ARBA00012418"/>
    </source>
</evidence>
<dbReference type="AlphaFoldDB" id="A0A1C6H9G7"/>
<sequence length="78" mass="8879">MSNTKRETNMLRPAMSELLEPNQSYYSLVVAVAKRAREICEEAEEEKEILTEKPVKLAVEEFADGECSVRPATHHDND</sequence>
<proteinExistence type="inferred from homology"/>